<keyword evidence="4" id="KW-1185">Reference proteome</keyword>
<dbReference type="PRINTS" id="PR00081">
    <property type="entry name" value="GDHRDH"/>
</dbReference>
<dbReference type="PROSITE" id="PS00061">
    <property type="entry name" value="ADH_SHORT"/>
    <property type="match status" value="1"/>
</dbReference>
<proteinExistence type="inferred from homology"/>
<dbReference type="Gene3D" id="3.40.50.720">
    <property type="entry name" value="NAD(P)-binding Rossmann-like Domain"/>
    <property type="match status" value="1"/>
</dbReference>
<dbReference type="Proteomes" id="UP000694554">
    <property type="component" value="Chromosome 2"/>
</dbReference>
<dbReference type="Ensembl" id="ENSPSNT00000015268.1">
    <property type="protein sequence ID" value="ENSPSNP00000013500.1"/>
    <property type="gene ID" value="ENSPSNG00000009839.1"/>
</dbReference>
<dbReference type="SUPFAM" id="SSF51735">
    <property type="entry name" value="NAD(P)-binding Rossmann-fold domains"/>
    <property type="match status" value="1"/>
</dbReference>
<comment type="similarity">
    <text evidence="1">Belongs to the short-chain dehydrogenases/reductases (SDR) family.</text>
</comment>
<dbReference type="InterPro" id="IPR020904">
    <property type="entry name" value="Sc_DH/Rdtase_CS"/>
</dbReference>
<reference evidence="3" key="1">
    <citation type="submission" date="2019-08" db="EMBL/GenBank/DDBJ databases">
        <title>Phocoena sinus (Vaquita) genome, mPhoSin1, primary haplotype.</title>
        <authorList>
            <person name="Morin P."/>
            <person name="Mountcastle J."/>
            <person name="Fungtammasan C."/>
            <person name="Rhie A."/>
            <person name="Rojas-Bracho L."/>
            <person name="Smith C.R."/>
            <person name="Taylor B.L."/>
            <person name="Gulland F.M.D."/>
            <person name="Musser W."/>
            <person name="Houck M."/>
            <person name="Haase B."/>
            <person name="Paez S."/>
            <person name="Howe K."/>
            <person name="Torrance J."/>
            <person name="Formenti G."/>
            <person name="Phillippy A."/>
            <person name="Ryder O."/>
            <person name="Jarvis E.D."/>
            <person name="Fedrigo O."/>
        </authorList>
    </citation>
    <scope>NUCLEOTIDE SEQUENCE [LARGE SCALE GENOMIC DNA]</scope>
</reference>
<keyword evidence="2" id="KW-0560">Oxidoreductase</keyword>
<evidence type="ECO:0000313" key="4">
    <source>
        <dbReference type="Proteomes" id="UP000694554"/>
    </source>
</evidence>
<dbReference type="GO" id="GO:0004090">
    <property type="term" value="F:carbonyl reductase (NADPH) activity"/>
    <property type="evidence" value="ECO:0007669"/>
    <property type="project" value="TreeGrafter"/>
</dbReference>
<evidence type="ECO:0000313" key="3">
    <source>
        <dbReference type="Ensembl" id="ENSPSNP00000013500.1"/>
    </source>
</evidence>
<name>A0A8C9BQ91_PHOSS</name>
<evidence type="ECO:0000256" key="2">
    <source>
        <dbReference type="ARBA" id="ARBA00023002"/>
    </source>
</evidence>
<dbReference type="Pfam" id="PF13561">
    <property type="entry name" value="adh_short_C2"/>
    <property type="match status" value="1"/>
</dbReference>
<dbReference type="InterPro" id="IPR002347">
    <property type="entry name" value="SDR_fam"/>
</dbReference>
<dbReference type="PANTHER" id="PTHR43943">
    <property type="entry name" value="DEHYDROGENASE/REDUCTASE (SDR FAMILY) MEMBER 4"/>
    <property type="match status" value="1"/>
</dbReference>
<dbReference type="GeneTree" id="ENSGT00940000162664"/>
<accession>A0A8C9BQ91</accession>
<protein>
    <submittedName>
        <fullName evidence="3">Uncharacterized protein</fullName>
    </submittedName>
</protein>
<dbReference type="PANTHER" id="PTHR43943:SF15">
    <property type="entry name" value="DEHYDROGENASE_REDUCTASE MEMBER 2"/>
    <property type="match status" value="1"/>
</dbReference>
<organism evidence="3 4">
    <name type="scientific">Phocoena sinus</name>
    <name type="common">Vaquita</name>
    <dbReference type="NCBI Taxonomy" id="42100"/>
    <lineage>
        <taxon>Eukaryota</taxon>
        <taxon>Metazoa</taxon>
        <taxon>Chordata</taxon>
        <taxon>Craniata</taxon>
        <taxon>Vertebrata</taxon>
        <taxon>Euteleostomi</taxon>
        <taxon>Mammalia</taxon>
        <taxon>Eutheria</taxon>
        <taxon>Laurasiatheria</taxon>
        <taxon>Artiodactyla</taxon>
        <taxon>Whippomorpha</taxon>
        <taxon>Cetacea</taxon>
        <taxon>Odontoceti</taxon>
        <taxon>Phocoenidae</taxon>
        <taxon>Phocoena</taxon>
    </lineage>
</organism>
<dbReference type="AlphaFoldDB" id="A0A8C9BQ91"/>
<evidence type="ECO:0000256" key="1">
    <source>
        <dbReference type="ARBA" id="ARBA00006484"/>
    </source>
</evidence>
<dbReference type="InterPro" id="IPR036291">
    <property type="entry name" value="NAD(P)-bd_dom_sf"/>
</dbReference>
<reference evidence="3" key="3">
    <citation type="submission" date="2025-09" db="UniProtKB">
        <authorList>
            <consortium name="Ensembl"/>
        </authorList>
    </citation>
    <scope>IDENTIFICATION</scope>
</reference>
<sequence>IVSILSHTQVSSAHMPPYLSLPRQSSVVLVSSVAAYIPLKIGAYSVSKMALLGLSQTLAVELASKNIWVNFLVPGIINTDCSQTVRTKGKVCCDEAVSIRIWINWPEDCAELVSFLCSSDASYITALRLYFTYFFVHISCFSIKC</sequence>
<reference evidence="3" key="2">
    <citation type="submission" date="2025-08" db="UniProtKB">
        <authorList>
            <consortium name="Ensembl"/>
        </authorList>
    </citation>
    <scope>IDENTIFICATION</scope>
</reference>